<keyword evidence="1" id="KW-0472">Membrane</keyword>
<protein>
    <submittedName>
        <fullName evidence="2">Uncharacterized protein</fullName>
    </submittedName>
</protein>
<evidence type="ECO:0000256" key="1">
    <source>
        <dbReference type="SAM" id="Phobius"/>
    </source>
</evidence>
<dbReference type="EMBL" id="BMAW01003165">
    <property type="protein sequence ID" value="GFS82119.1"/>
    <property type="molecule type" value="Genomic_DNA"/>
</dbReference>
<gene>
    <name evidence="2" type="ORF">NPIL_622901</name>
</gene>
<keyword evidence="1" id="KW-1133">Transmembrane helix</keyword>
<organism evidence="2 3">
    <name type="scientific">Nephila pilipes</name>
    <name type="common">Giant wood spider</name>
    <name type="synonym">Nephila maculata</name>
    <dbReference type="NCBI Taxonomy" id="299642"/>
    <lineage>
        <taxon>Eukaryota</taxon>
        <taxon>Metazoa</taxon>
        <taxon>Ecdysozoa</taxon>
        <taxon>Arthropoda</taxon>
        <taxon>Chelicerata</taxon>
        <taxon>Arachnida</taxon>
        <taxon>Araneae</taxon>
        <taxon>Araneomorphae</taxon>
        <taxon>Entelegynae</taxon>
        <taxon>Araneoidea</taxon>
        <taxon>Nephilidae</taxon>
        <taxon>Nephila</taxon>
    </lineage>
</organism>
<keyword evidence="1" id="KW-0812">Transmembrane</keyword>
<evidence type="ECO:0000313" key="2">
    <source>
        <dbReference type="EMBL" id="GFS82119.1"/>
    </source>
</evidence>
<name>A0A8X6MX01_NEPPI</name>
<accession>A0A8X6MX01</accession>
<dbReference type="Proteomes" id="UP000887013">
    <property type="component" value="Unassembled WGS sequence"/>
</dbReference>
<reference evidence="2" key="1">
    <citation type="submission" date="2020-08" db="EMBL/GenBank/DDBJ databases">
        <title>Multicomponent nature underlies the extraordinary mechanical properties of spider dragline silk.</title>
        <authorList>
            <person name="Kono N."/>
            <person name="Nakamura H."/>
            <person name="Mori M."/>
            <person name="Yoshida Y."/>
            <person name="Ohtoshi R."/>
            <person name="Malay A.D."/>
            <person name="Moran D.A.P."/>
            <person name="Tomita M."/>
            <person name="Numata K."/>
            <person name="Arakawa K."/>
        </authorList>
    </citation>
    <scope>NUCLEOTIDE SEQUENCE</scope>
</reference>
<sequence length="124" mass="14021">MWFVPVGHTNAFGLQAIRTAFIQLTLSLELIIAAQNRMKTWKNDNVTGVVEKSGGKPITRSRISGHFNGLWLINGLVSGRAELLKPRSYRVSRQMKSAFILMRLQIGSVGVVNRLWQSSKERQR</sequence>
<feature type="transmembrane region" description="Helical" evidence="1">
    <location>
        <begin position="12"/>
        <end position="32"/>
    </location>
</feature>
<keyword evidence="3" id="KW-1185">Reference proteome</keyword>
<dbReference type="AlphaFoldDB" id="A0A8X6MX01"/>
<comment type="caution">
    <text evidence="2">The sequence shown here is derived from an EMBL/GenBank/DDBJ whole genome shotgun (WGS) entry which is preliminary data.</text>
</comment>
<proteinExistence type="predicted"/>
<evidence type="ECO:0000313" key="3">
    <source>
        <dbReference type="Proteomes" id="UP000887013"/>
    </source>
</evidence>